<dbReference type="Pfam" id="PF02293">
    <property type="entry name" value="AmiS_UreI"/>
    <property type="match status" value="1"/>
</dbReference>
<keyword evidence="3" id="KW-0813">Transport</keyword>
<keyword evidence="5 8" id="KW-0812">Transmembrane</keyword>
<evidence type="ECO:0000256" key="1">
    <source>
        <dbReference type="ARBA" id="ARBA00004651"/>
    </source>
</evidence>
<comment type="subcellular location">
    <subcellularLocation>
        <location evidence="1">Cell membrane</location>
        <topology evidence="1">Multi-pass membrane protein</topology>
    </subcellularLocation>
</comment>
<evidence type="ECO:0000256" key="2">
    <source>
        <dbReference type="ARBA" id="ARBA00010068"/>
    </source>
</evidence>
<feature type="transmembrane region" description="Helical" evidence="8">
    <location>
        <begin position="87"/>
        <end position="109"/>
    </location>
</feature>
<proteinExistence type="inferred from homology"/>
<evidence type="ECO:0000256" key="5">
    <source>
        <dbReference type="ARBA" id="ARBA00022692"/>
    </source>
</evidence>
<feature type="transmembrane region" description="Helical" evidence="8">
    <location>
        <begin position="115"/>
        <end position="133"/>
    </location>
</feature>
<dbReference type="EMBL" id="JARMAB010000012">
    <property type="protein sequence ID" value="MED1203440.1"/>
    <property type="molecule type" value="Genomic_DNA"/>
</dbReference>
<dbReference type="RefSeq" id="WP_066270679.1">
    <property type="nucleotide sequence ID" value="NZ_JARMAB010000012.1"/>
</dbReference>
<reference evidence="9 10" key="1">
    <citation type="submission" date="2023-03" db="EMBL/GenBank/DDBJ databases">
        <title>Bacillus Genome Sequencing.</title>
        <authorList>
            <person name="Dunlap C."/>
        </authorList>
    </citation>
    <scope>NUCLEOTIDE SEQUENCE [LARGE SCALE GENOMIC DNA]</scope>
    <source>
        <strain evidence="9 10">B-23453</strain>
    </source>
</reference>
<keyword evidence="7 8" id="KW-0472">Membrane</keyword>
<evidence type="ECO:0000256" key="8">
    <source>
        <dbReference type="SAM" id="Phobius"/>
    </source>
</evidence>
<dbReference type="InterPro" id="IPR003211">
    <property type="entry name" value="AmiSUreI_transpt"/>
</dbReference>
<evidence type="ECO:0000256" key="7">
    <source>
        <dbReference type="ARBA" id="ARBA00023136"/>
    </source>
</evidence>
<accession>A0ABU6MFH1</accession>
<evidence type="ECO:0000256" key="4">
    <source>
        <dbReference type="ARBA" id="ARBA00022475"/>
    </source>
</evidence>
<feature type="transmembrane region" description="Helical" evidence="8">
    <location>
        <begin position="173"/>
        <end position="191"/>
    </location>
</feature>
<keyword evidence="4" id="KW-1003">Cell membrane</keyword>
<evidence type="ECO:0000256" key="6">
    <source>
        <dbReference type="ARBA" id="ARBA00022989"/>
    </source>
</evidence>
<name>A0ABU6MFH1_9BACI</name>
<dbReference type="InterPro" id="IPR038523">
    <property type="entry name" value="AmiSUreI_transpt_sf"/>
</dbReference>
<dbReference type="Proteomes" id="UP001341444">
    <property type="component" value="Unassembled WGS sequence"/>
</dbReference>
<evidence type="ECO:0000256" key="3">
    <source>
        <dbReference type="ARBA" id="ARBA00022448"/>
    </source>
</evidence>
<comment type="similarity">
    <text evidence="2">Belongs to the AmiS/UreI family.</text>
</comment>
<comment type="caution">
    <text evidence="9">The sequence shown here is derived from an EMBL/GenBank/DDBJ whole genome shotgun (WGS) entry which is preliminary data.</text>
</comment>
<protein>
    <submittedName>
        <fullName evidence="9">AmiS/UreI family transporter</fullName>
    </submittedName>
</protein>
<evidence type="ECO:0000313" key="9">
    <source>
        <dbReference type="EMBL" id="MED1203440.1"/>
    </source>
</evidence>
<feature type="transmembrane region" description="Helical" evidence="8">
    <location>
        <begin position="145"/>
        <end position="167"/>
    </location>
</feature>
<keyword evidence="10" id="KW-1185">Reference proteome</keyword>
<feature type="transmembrane region" description="Helical" evidence="8">
    <location>
        <begin position="29"/>
        <end position="50"/>
    </location>
</feature>
<dbReference type="Gene3D" id="1.25.40.600">
    <property type="match status" value="1"/>
</dbReference>
<dbReference type="CDD" id="cd13429">
    <property type="entry name" value="UreI_AmiS_like_2"/>
    <property type="match status" value="1"/>
</dbReference>
<organism evidence="9 10">
    <name type="scientific">Heyndrickxia acidicola</name>
    <dbReference type="NCBI Taxonomy" id="209389"/>
    <lineage>
        <taxon>Bacteria</taxon>
        <taxon>Bacillati</taxon>
        <taxon>Bacillota</taxon>
        <taxon>Bacilli</taxon>
        <taxon>Bacillales</taxon>
        <taxon>Bacillaceae</taxon>
        <taxon>Heyndrickxia</taxon>
    </lineage>
</organism>
<gene>
    <name evidence="9" type="ORF">P4T90_10150</name>
</gene>
<feature type="transmembrane region" description="Helical" evidence="8">
    <location>
        <begin position="6"/>
        <end position="22"/>
    </location>
</feature>
<evidence type="ECO:0000313" key="10">
    <source>
        <dbReference type="Proteomes" id="UP001341444"/>
    </source>
</evidence>
<sequence>MGDVGLLLSGAVLFLNSMMLMGKADGKSVAILNLLVGALQVIVPFYLIVVSDQQHWTIYTNASIFLFGLTYLYLGITILWNLENNGLGWFSIWVSIIALVYSVIAYIHFKDPVNALTWLLWAFLWFLFYLANTRKMNIQVFIGKVGFVQSWVTLTIPALASLTGAALEPVYQTVWFYVLLASIVSFVVFFLQGKGKRFRSTDTIHN</sequence>
<feature type="transmembrane region" description="Helical" evidence="8">
    <location>
        <begin position="56"/>
        <end position="80"/>
    </location>
</feature>
<keyword evidence="6 8" id="KW-1133">Transmembrane helix</keyword>